<evidence type="ECO:0000313" key="13">
    <source>
        <dbReference type="Proteomes" id="UP000172864"/>
    </source>
</evidence>
<feature type="transmembrane region" description="Helical" evidence="9">
    <location>
        <begin position="467"/>
        <end position="492"/>
    </location>
</feature>
<name>A0A097NU76_SVCV</name>
<evidence type="ECO:0000256" key="9">
    <source>
        <dbReference type="SAM" id="Phobius"/>
    </source>
</evidence>
<dbReference type="Pfam" id="PF24833">
    <property type="entry name" value="Rhabdo_glycop_CD"/>
    <property type="match status" value="1"/>
</dbReference>
<accession>A0A097NU76</accession>
<dbReference type="InterPro" id="IPR001903">
    <property type="entry name" value="Rhabdo_glycop_FD"/>
</dbReference>
<dbReference type="InterPro" id="IPR055447">
    <property type="entry name" value="Rhabdo_glycop_CD"/>
</dbReference>
<dbReference type="EMBL" id="KJ513477">
    <property type="protein sequence ID" value="AIU34417.1"/>
    <property type="molecule type" value="Viral_cRNA"/>
</dbReference>
<evidence type="ECO:0000256" key="8">
    <source>
        <dbReference type="ARBA" id="ARBA00023180"/>
    </source>
</evidence>
<protein>
    <submittedName>
        <fullName evidence="12">Glycoprotein</fullName>
    </submittedName>
</protein>
<dbReference type="SMR" id="A0A097NU76"/>
<evidence type="ECO:0000259" key="11">
    <source>
        <dbReference type="Pfam" id="PF24833"/>
    </source>
</evidence>
<sequence length="509" mass="57211">MSIISYIAFFLLIDSTLGIPIFVPSGQNISWQPVIQPFDYQCPIHGNLPNTMGLSATKLTIKSPSVFSTDKVSGWICHAAEWKTTCDYRWYGPQYITHSIHPISPTIDECKRIISRIASGTDEDLGFPPQSCGWASVTTVSNTNYKVVPHSVHLEPYGGHWIDHEFNGGECREKVCEMKGNHSIWITDETVQHECEKHIEEVEGIMYGNAPRGDAIYINNFIIDKHHRVYRFGGSCRMKFCNKDGIKFTRGDWVEKTAGALTDIYANIPECADGTLVSGHRPGLDLIDTVFNLENVVEYTLCEGTKRKINNQEKLTSVDLSYLAPRIGGFGSVFRVRNGTLERGSTTYIKIEVEGPIVDSLSGTDPRTNASRVFWDDWELDGNIYQGFNGVYKGKDGKIHIPLNMIESGIIDDELQHAFQADIIPHPHYDDDEIREDDIFFDNTGENGNPVDAVVEWVSGWGTSLKFFGMTLVALILIFLLIRCCVACTYLMKKSKRPAAESHEMRSFV</sequence>
<evidence type="ECO:0000256" key="1">
    <source>
        <dbReference type="ARBA" id="ARBA00004563"/>
    </source>
</evidence>
<keyword evidence="2 9" id="KW-0812">Transmembrane</keyword>
<proteinExistence type="predicted"/>
<dbReference type="GO" id="GO:0019031">
    <property type="term" value="C:viral envelope"/>
    <property type="evidence" value="ECO:0007669"/>
    <property type="project" value="UniProtKB-KW"/>
</dbReference>
<comment type="subcellular location">
    <subcellularLocation>
        <location evidence="1">Virion membrane</location>
        <topology evidence="1">Single-pass type I membrane protein</topology>
    </subcellularLocation>
</comment>
<dbReference type="Gene3D" id="2.30.29.130">
    <property type="match status" value="1"/>
</dbReference>
<evidence type="ECO:0000256" key="2">
    <source>
        <dbReference type="ARBA" id="ARBA00022692"/>
    </source>
</evidence>
<evidence type="ECO:0000256" key="3">
    <source>
        <dbReference type="ARBA" id="ARBA00022729"/>
    </source>
</evidence>
<evidence type="ECO:0000256" key="6">
    <source>
        <dbReference type="ARBA" id="ARBA00022989"/>
    </source>
</evidence>
<evidence type="ECO:0000313" key="12">
    <source>
        <dbReference type="EMBL" id="AIU34417.1"/>
    </source>
</evidence>
<gene>
    <name evidence="12" type="primary">G</name>
</gene>
<keyword evidence="3" id="KW-0732">Signal</keyword>
<keyword evidence="5" id="KW-0261">Viral envelope protein</keyword>
<dbReference type="SUPFAM" id="SSF161008">
    <property type="entry name" value="Viral glycoprotein ectodomain-like"/>
    <property type="match status" value="1"/>
</dbReference>
<dbReference type="Gene3D" id="2.30.30.640">
    <property type="match status" value="1"/>
</dbReference>
<keyword evidence="8" id="KW-0325">Glycoprotein</keyword>
<feature type="domain" description="Spike glycoprotein fusion" evidence="10">
    <location>
        <begin position="72"/>
        <end position="171"/>
    </location>
</feature>
<keyword evidence="6 9" id="KW-1133">Transmembrane helix</keyword>
<organismHost>
    <name type="scientific">Cyprinus carpio</name>
    <name type="common">Common carp</name>
    <dbReference type="NCBI Taxonomy" id="7962"/>
</organismHost>
<organism evidence="12 13">
    <name type="scientific">Spring viremia of carp virus</name>
    <name type="common">Rhabdovirus carpia</name>
    <dbReference type="NCBI Taxonomy" id="696863"/>
    <lineage>
        <taxon>Viruses</taxon>
        <taxon>Riboviria</taxon>
        <taxon>Orthornavirae</taxon>
        <taxon>Negarnaviricota</taxon>
        <taxon>Haploviricotina</taxon>
        <taxon>Monjiviricetes</taxon>
        <taxon>Mononegavirales</taxon>
        <taxon>Rhabdoviridae</taxon>
        <taxon>Alpharhabdovirinae</taxon>
        <taxon>Sprivivirus</taxon>
    </lineage>
</organism>
<feature type="domain" description="Spike glycoprotein G central" evidence="11">
    <location>
        <begin position="270"/>
        <end position="397"/>
    </location>
</feature>
<reference evidence="12 13" key="1">
    <citation type="journal article" date="2014" name="Virus Res.">
        <title>Genomic evidence of homologous recombination in spring viremia of carp virus: a negatively single stranded RNA virus.</title>
        <authorList>
            <person name="Xiao Y."/>
            <person name="Shao L."/>
            <person name="Zhang C."/>
            <person name="An W."/>
        </authorList>
    </citation>
    <scope>NUCLEOTIDE SEQUENCE [LARGE SCALE GENOMIC DNA]</scope>
    <source>
        <strain evidence="12">SVCV-265</strain>
    </source>
</reference>
<evidence type="ECO:0000256" key="5">
    <source>
        <dbReference type="ARBA" id="ARBA00022879"/>
    </source>
</evidence>
<evidence type="ECO:0000259" key="10">
    <source>
        <dbReference type="Pfam" id="PF00974"/>
    </source>
</evidence>
<dbReference type="GO" id="GO:0055036">
    <property type="term" value="C:virion membrane"/>
    <property type="evidence" value="ECO:0007669"/>
    <property type="project" value="UniProtKB-SubCell"/>
</dbReference>
<evidence type="ECO:0000256" key="7">
    <source>
        <dbReference type="ARBA" id="ARBA00023136"/>
    </source>
</evidence>
<keyword evidence="4" id="KW-0946">Virion</keyword>
<dbReference type="Pfam" id="PF00974">
    <property type="entry name" value="Rhabdo_glycop_FD"/>
    <property type="match status" value="1"/>
</dbReference>
<keyword evidence="7 9" id="KW-0472">Membrane</keyword>
<dbReference type="Proteomes" id="UP000172864">
    <property type="component" value="Genome"/>
</dbReference>
<evidence type="ECO:0000256" key="4">
    <source>
        <dbReference type="ARBA" id="ARBA00022844"/>
    </source>
</evidence>